<dbReference type="CDD" id="cd01715">
    <property type="entry name" value="ETF_alpha"/>
    <property type="match status" value="1"/>
</dbReference>
<evidence type="ECO:0000256" key="4">
    <source>
        <dbReference type="ARBA" id="ARBA00022448"/>
    </source>
</evidence>
<dbReference type="SUPFAM" id="SSF52467">
    <property type="entry name" value="DHS-like NAD/FAD-binding domain"/>
    <property type="match status" value="1"/>
</dbReference>
<feature type="binding site" evidence="11">
    <location>
        <begin position="279"/>
        <end position="283"/>
    </location>
    <ligand>
        <name>FAD</name>
        <dbReference type="ChEBI" id="CHEBI:57692"/>
    </ligand>
</feature>
<comment type="similarity">
    <text evidence="2 10">Belongs to the ETF alpha-subunit/FixB family.</text>
</comment>
<dbReference type="FunFam" id="3.40.50.1220:FF:000001">
    <property type="entry name" value="Electron transfer flavoprotein, alpha subunit"/>
    <property type="match status" value="1"/>
</dbReference>
<name>A0A3S4NFH8_9MAGN</name>
<proteinExistence type="inferred from homology"/>
<dbReference type="Gene3D" id="3.40.50.1220">
    <property type="entry name" value="TPP-binding domain"/>
    <property type="match status" value="1"/>
</dbReference>
<evidence type="ECO:0000313" key="14">
    <source>
        <dbReference type="Proteomes" id="UP000283530"/>
    </source>
</evidence>
<feature type="binding site" evidence="11">
    <location>
        <begin position="265"/>
        <end position="266"/>
    </location>
    <ligand>
        <name>FAD</name>
        <dbReference type="ChEBI" id="CHEBI:57692"/>
    </ligand>
</feature>
<evidence type="ECO:0000256" key="9">
    <source>
        <dbReference type="ARBA" id="ARBA00023128"/>
    </source>
</evidence>
<dbReference type="InterPro" id="IPR029035">
    <property type="entry name" value="DHS-like_NAD/FAD-binding_dom"/>
</dbReference>
<feature type="binding site" evidence="11">
    <location>
        <begin position="296"/>
        <end position="303"/>
    </location>
    <ligand>
        <name>FAD</name>
        <dbReference type="ChEBI" id="CHEBI:57692"/>
    </ligand>
</feature>
<dbReference type="InterPro" id="IPR014729">
    <property type="entry name" value="Rossmann-like_a/b/a_fold"/>
</dbReference>
<dbReference type="AlphaFoldDB" id="A0A3S4NFH8"/>
<dbReference type="PROSITE" id="PS00696">
    <property type="entry name" value="ETF_ALPHA"/>
    <property type="match status" value="1"/>
</dbReference>
<evidence type="ECO:0000256" key="8">
    <source>
        <dbReference type="ARBA" id="ARBA00022982"/>
    </source>
</evidence>
<comment type="subcellular location">
    <subcellularLocation>
        <location evidence="1 10">Mitochondrion matrix</location>
    </subcellularLocation>
</comment>
<dbReference type="PANTHER" id="PTHR43153">
    <property type="entry name" value="ELECTRON TRANSFER FLAVOPROTEIN ALPHA"/>
    <property type="match status" value="1"/>
</dbReference>
<dbReference type="InterPro" id="IPR033947">
    <property type="entry name" value="ETF_alpha_N"/>
</dbReference>
<dbReference type="Pfam" id="PF00766">
    <property type="entry name" value="ETF_alpha"/>
    <property type="match status" value="1"/>
</dbReference>
<keyword evidence="5 10" id="KW-0285">Flavoprotein</keyword>
<comment type="function">
    <text evidence="10">The electron transfer flavoprotein serves as a specific electron acceptor for several dehydrogenases, including five acyl-CoA dehydrogenases, glutaryl-CoA and sarcosine dehydrogenase. It transfers the electrons to the main mitochondrial respiratory chain via ETF-ubiquinone oxidoreductase (ETF dehydrogenase).</text>
</comment>
<evidence type="ECO:0000256" key="2">
    <source>
        <dbReference type="ARBA" id="ARBA00005817"/>
    </source>
</evidence>
<feature type="binding site" evidence="11">
    <location>
        <position position="240"/>
    </location>
    <ligand>
        <name>FAD</name>
        <dbReference type="ChEBI" id="CHEBI:57692"/>
    </ligand>
</feature>
<evidence type="ECO:0000256" key="1">
    <source>
        <dbReference type="ARBA" id="ARBA00004305"/>
    </source>
</evidence>
<dbReference type="Gene3D" id="3.40.50.620">
    <property type="entry name" value="HUPs"/>
    <property type="match status" value="1"/>
</dbReference>
<evidence type="ECO:0000256" key="10">
    <source>
        <dbReference type="PIRNR" id="PIRNR000089"/>
    </source>
</evidence>
<evidence type="ECO:0000256" key="11">
    <source>
        <dbReference type="PIRSR" id="PIRSR000089-1"/>
    </source>
</evidence>
<keyword evidence="6 10" id="KW-0274">FAD</keyword>
<evidence type="ECO:0000256" key="3">
    <source>
        <dbReference type="ARBA" id="ARBA00011355"/>
    </source>
</evidence>
<dbReference type="InterPro" id="IPR014730">
    <property type="entry name" value="ETF_a/b_N"/>
</dbReference>
<dbReference type="Pfam" id="PF01012">
    <property type="entry name" value="ETF"/>
    <property type="match status" value="1"/>
</dbReference>
<evidence type="ECO:0000256" key="5">
    <source>
        <dbReference type="ARBA" id="ARBA00022630"/>
    </source>
</evidence>
<sequence length="351" mass="36948">MAAALLTLRSLRNRSFPPSSFISRFMSTLVVAEHEGGSINQSSLSAIAAAGSISEGNSISVLLAGSGSSLQEAASHAASSHPSVSQVLVADSDILTHPLAEPWADLVHLVQQKGGYSHIVSSSSSFGKNILPRAAALLDVSPITDVIRVSGPRLFVRPLYAGNALCTVQYTGADPCMLTIRATSFALPQMLAESKSHAAPISQVDLSTFSEGKSRWLKHTSQDIERPDLGNARIVVTGGRGLKSAENFKLLEKLAEKLGAAVGATRAAVDDGFVPNELQVGQTGKIVAPELYMAFGVSGAIQHLAGMRDSKVIVAVNKDADAPIFQVADYGLVGDLFQVIPELLEKLPEKK</sequence>
<dbReference type="InterPro" id="IPR001308">
    <property type="entry name" value="ETF_a/FixB"/>
</dbReference>
<reference evidence="13 14" key="1">
    <citation type="journal article" date="2019" name="Nat. Plants">
        <title>Stout camphor tree genome fills gaps in understanding of flowering plant genome evolution.</title>
        <authorList>
            <person name="Chaw S.M."/>
            <person name="Liu Y.C."/>
            <person name="Wu Y.W."/>
            <person name="Wang H.Y."/>
            <person name="Lin C.I."/>
            <person name="Wu C.S."/>
            <person name="Ke H.M."/>
            <person name="Chang L.Y."/>
            <person name="Hsu C.Y."/>
            <person name="Yang H.T."/>
            <person name="Sudianto E."/>
            <person name="Hsu M.H."/>
            <person name="Wu K.P."/>
            <person name="Wang L.N."/>
            <person name="Leebens-Mack J.H."/>
            <person name="Tsai I.J."/>
        </authorList>
    </citation>
    <scope>NUCLEOTIDE SEQUENCE [LARGE SCALE GENOMIC DNA]</scope>
    <source>
        <strain evidence="14">cv. Chaw 1501</strain>
        <tissue evidence="13">Young leaves</tissue>
    </source>
</reference>
<keyword evidence="7" id="KW-0809">Transit peptide</keyword>
<dbReference type="InterPro" id="IPR014731">
    <property type="entry name" value="ETF_asu_C"/>
</dbReference>
<dbReference type="SUPFAM" id="SSF52402">
    <property type="entry name" value="Adenine nucleotide alpha hydrolases-like"/>
    <property type="match status" value="1"/>
</dbReference>
<keyword evidence="4 10" id="KW-0813">Transport</keyword>
<protein>
    <recommendedName>
        <fullName evidence="10">Electron transfer flavoprotein subunit alpha</fullName>
        <shortName evidence="10">Alpha-ETF</shortName>
    </recommendedName>
</protein>
<keyword evidence="8 10" id="KW-0249">Electron transport</keyword>
<dbReference type="GO" id="GO:0009055">
    <property type="term" value="F:electron transfer activity"/>
    <property type="evidence" value="ECO:0007669"/>
    <property type="project" value="InterPro"/>
</dbReference>
<dbReference type="Proteomes" id="UP000283530">
    <property type="component" value="Unassembled WGS sequence"/>
</dbReference>
<dbReference type="GO" id="GO:0050660">
    <property type="term" value="F:flavin adenine dinucleotide binding"/>
    <property type="evidence" value="ECO:0007669"/>
    <property type="project" value="InterPro"/>
</dbReference>
<dbReference type="InterPro" id="IPR018206">
    <property type="entry name" value="ETF_asu_C_CS"/>
</dbReference>
<comment type="caution">
    <text evidence="13">The sequence shown here is derived from an EMBL/GenBank/DDBJ whole genome shotgun (WGS) entry which is preliminary data.</text>
</comment>
<dbReference type="EMBL" id="QPKB01000002">
    <property type="protein sequence ID" value="RWR76540.1"/>
    <property type="molecule type" value="Genomic_DNA"/>
</dbReference>
<dbReference type="GO" id="GO:0005759">
    <property type="term" value="C:mitochondrial matrix"/>
    <property type="evidence" value="ECO:0007669"/>
    <property type="project" value="UniProtKB-SubCell"/>
</dbReference>
<dbReference type="FunFam" id="3.40.50.620:FF:000157">
    <property type="entry name" value="Electron transfer flavoprotein subunit alpha, mitochondrial"/>
    <property type="match status" value="1"/>
</dbReference>
<keyword evidence="14" id="KW-1185">Reference proteome</keyword>
<keyword evidence="9 10" id="KW-0496">Mitochondrion</keyword>
<dbReference type="STRING" id="337451.A0A3S4NFH8"/>
<evidence type="ECO:0000259" key="12">
    <source>
        <dbReference type="SMART" id="SM00893"/>
    </source>
</evidence>
<accession>A0A3S4NFH8</accession>
<feature type="domain" description="Electron transfer flavoprotein alpha/beta-subunit N-terminal" evidence="12">
    <location>
        <begin position="28"/>
        <end position="213"/>
    </location>
</feature>
<organism evidence="13 14">
    <name type="scientific">Cinnamomum micranthum f. kanehirae</name>
    <dbReference type="NCBI Taxonomy" id="337451"/>
    <lineage>
        <taxon>Eukaryota</taxon>
        <taxon>Viridiplantae</taxon>
        <taxon>Streptophyta</taxon>
        <taxon>Embryophyta</taxon>
        <taxon>Tracheophyta</taxon>
        <taxon>Spermatophyta</taxon>
        <taxon>Magnoliopsida</taxon>
        <taxon>Magnoliidae</taxon>
        <taxon>Laurales</taxon>
        <taxon>Lauraceae</taxon>
        <taxon>Cinnamomum</taxon>
    </lineage>
</organism>
<dbReference type="GO" id="GO:0033539">
    <property type="term" value="P:fatty acid beta-oxidation using acyl-CoA dehydrogenase"/>
    <property type="evidence" value="ECO:0007669"/>
    <property type="project" value="TreeGrafter"/>
</dbReference>
<dbReference type="PIRSF" id="PIRSF000089">
    <property type="entry name" value="Electra_flavoP_a"/>
    <property type="match status" value="1"/>
</dbReference>
<evidence type="ECO:0000256" key="6">
    <source>
        <dbReference type="ARBA" id="ARBA00022827"/>
    </source>
</evidence>
<dbReference type="OrthoDB" id="1715808at2759"/>
<dbReference type="SMART" id="SM00893">
    <property type="entry name" value="ETF"/>
    <property type="match status" value="1"/>
</dbReference>
<gene>
    <name evidence="13" type="ORF">CKAN_00498600</name>
</gene>
<evidence type="ECO:0000256" key="7">
    <source>
        <dbReference type="ARBA" id="ARBA00022946"/>
    </source>
</evidence>
<comment type="subunit">
    <text evidence="3 10">Heterodimer of an alpha and a beta subunit.</text>
</comment>
<feature type="binding site" evidence="11">
    <location>
        <position position="317"/>
    </location>
    <ligand>
        <name>FAD</name>
        <dbReference type="ChEBI" id="CHEBI:57692"/>
    </ligand>
</feature>
<evidence type="ECO:0000313" key="13">
    <source>
        <dbReference type="EMBL" id="RWR76540.1"/>
    </source>
</evidence>
<dbReference type="PANTHER" id="PTHR43153:SF1">
    <property type="entry name" value="ELECTRON TRANSFER FLAVOPROTEIN SUBUNIT ALPHA, MITOCHONDRIAL"/>
    <property type="match status" value="1"/>
</dbReference>
<comment type="cofactor">
    <cofactor evidence="10 11">
        <name>FAD</name>
        <dbReference type="ChEBI" id="CHEBI:57692"/>
    </cofactor>
    <text evidence="10 11">Binds 1 FAD per dimer.</text>
</comment>